<feature type="transmembrane region" description="Helical" evidence="1">
    <location>
        <begin position="6"/>
        <end position="30"/>
    </location>
</feature>
<name>A0A2K8KLP4_9MOLU</name>
<evidence type="ECO:0000313" key="3">
    <source>
        <dbReference type="Proteomes" id="UP000231179"/>
    </source>
</evidence>
<dbReference type="RefSeq" id="WP_100254829.1">
    <property type="nucleotide sequence ID" value="NZ_CP024870.1"/>
</dbReference>
<proteinExistence type="predicted"/>
<dbReference type="AlphaFoldDB" id="A0A2K8KLP4"/>
<keyword evidence="3" id="KW-1185">Reference proteome</keyword>
<gene>
    <name evidence="2" type="ORF">SCLAR_v1c09890</name>
</gene>
<organism evidence="2 3">
    <name type="scientific">Spiroplasma clarkii</name>
    <dbReference type="NCBI Taxonomy" id="2139"/>
    <lineage>
        <taxon>Bacteria</taxon>
        <taxon>Bacillati</taxon>
        <taxon>Mycoplasmatota</taxon>
        <taxon>Mollicutes</taxon>
        <taxon>Entomoplasmatales</taxon>
        <taxon>Spiroplasmataceae</taxon>
        <taxon>Spiroplasma</taxon>
    </lineage>
</organism>
<keyword evidence="1" id="KW-0472">Membrane</keyword>
<keyword evidence="1" id="KW-0812">Transmembrane</keyword>
<sequence>MTNQILIFIASFSGFLAVVLILIWVLVLIIKKKQQKRKASFAIAGITSENNSTKKAKWWISAAGELEKLWMNGQVDDYQMRFFGYQENFAIGFFHSNFVNTNKFIFDKTSYASSKQIMANLKKYNNILENLWWNKYKKIAQTCYAKIFKLTNEPEYFFYKYFFIFVREMRNILSHYGLNYIFPYTIAAVLDEEQKSLYKIEPNQEFETLINNAFKLAFDEVAELYQAVLKSGMAEIASKGKDWKIDAVSRQEYMKMFIYDDFLKKLFLRQKYEYLIKKMNVKKLKNNHQVLSILQKKLKNMEEIDEASLHNLIQQSQ</sequence>
<protein>
    <submittedName>
        <fullName evidence="2">Uncharacterized protein</fullName>
    </submittedName>
</protein>
<keyword evidence="1" id="KW-1133">Transmembrane helix</keyword>
<dbReference type="Proteomes" id="UP000231179">
    <property type="component" value="Chromosome"/>
</dbReference>
<accession>A0A2K8KLP4</accession>
<evidence type="ECO:0000313" key="2">
    <source>
        <dbReference type="EMBL" id="ATX71291.1"/>
    </source>
</evidence>
<reference evidence="2 3" key="1">
    <citation type="submission" date="2017-11" db="EMBL/GenBank/DDBJ databases">
        <title>Complete genome sequence of Spiroplasma clarkii CN-5 (DSM 19994).</title>
        <authorList>
            <person name="Tsai Y.-M."/>
            <person name="Chang A."/>
            <person name="Lo W.-S."/>
            <person name="Kuo C.-H."/>
        </authorList>
    </citation>
    <scope>NUCLEOTIDE SEQUENCE [LARGE SCALE GENOMIC DNA]</scope>
    <source>
        <strain evidence="2 3">CN-5</strain>
    </source>
</reference>
<dbReference type="EMBL" id="CP024870">
    <property type="protein sequence ID" value="ATX71291.1"/>
    <property type="molecule type" value="Genomic_DNA"/>
</dbReference>
<evidence type="ECO:0000256" key="1">
    <source>
        <dbReference type="SAM" id="Phobius"/>
    </source>
</evidence>